<proteinExistence type="predicted"/>
<dbReference type="RefSeq" id="WP_046666704.1">
    <property type="nucleotide sequence ID" value="NZ_CCRH01000006.1"/>
</dbReference>
<evidence type="ECO:0000313" key="1">
    <source>
        <dbReference type="EMBL" id="CDZ34851.1"/>
    </source>
</evidence>
<dbReference type="InterPro" id="IPR006279">
    <property type="entry name" value="SoxD"/>
</dbReference>
<dbReference type="EMBL" id="CCRH01000006">
    <property type="protein sequence ID" value="CDZ34851.1"/>
    <property type="molecule type" value="Genomic_DNA"/>
</dbReference>
<dbReference type="GO" id="GO:0008115">
    <property type="term" value="F:sarcosine oxidase activity"/>
    <property type="evidence" value="ECO:0007669"/>
    <property type="project" value="InterPro"/>
</dbReference>
<dbReference type="OrthoDB" id="5420070at2"/>
<gene>
    <name evidence="1" type="ORF">NGAL_HAMBI1145_25430</name>
</gene>
<accession>A0A0T7FIP1</accession>
<reference evidence="1 2" key="1">
    <citation type="submission" date="2014-08" db="EMBL/GenBank/DDBJ databases">
        <authorList>
            <person name="Chen Y.-H."/>
        </authorList>
    </citation>
    <scope>NUCLEOTIDE SEQUENCE [LARGE SCALE GENOMIC DNA]</scope>
</reference>
<dbReference type="GO" id="GO:0046653">
    <property type="term" value="P:tetrahydrofolate metabolic process"/>
    <property type="evidence" value="ECO:0007669"/>
    <property type="project" value="InterPro"/>
</dbReference>
<dbReference type="Gene3D" id="3.30.2270.10">
    <property type="entry name" value="Folate-binding superfamily"/>
    <property type="match status" value="1"/>
</dbReference>
<dbReference type="AlphaFoldDB" id="A0A0T7FIP1"/>
<dbReference type="Proteomes" id="UP000046176">
    <property type="component" value="Unassembled WGS sequence"/>
</dbReference>
<dbReference type="Pfam" id="PF04267">
    <property type="entry name" value="SoxD"/>
    <property type="match status" value="1"/>
</dbReference>
<evidence type="ECO:0000313" key="2">
    <source>
        <dbReference type="Proteomes" id="UP000046176"/>
    </source>
</evidence>
<dbReference type="InterPro" id="IPR038561">
    <property type="entry name" value="SoxD_sf"/>
</dbReference>
<organism evidence="1 2">
    <name type="scientific">Neorhizobium galegae bv. officinalis</name>
    <dbReference type="NCBI Taxonomy" id="323656"/>
    <lineage>
        <taxon>Bacteria</taxon>
        <taxon>Pseudomonadati</taxon>
        <taxon>Pseudomonadota</taxon>
        <taxon>Alphaproteobacteria</taxon>
        <taxon>Hyphomicrobiales</taxon>
        <taxon>Rhizobiaceae</taxon>
        <taxon>Rhizobium/Agrobacterium group</taxon>
        <taxon>Neorhizobium</taxon>
    </lineage>
</organism>
<protein>
    <submittedName>
        <fullName evidence="1">Sarcosine oxidase delta subunit</fullName>
    </submittedName>
</protein>
<name>A0A0T7FIP1_NEOGA</name>
<sequence>MASLITCPHCGTRPKEEFSIRGAAAPKRPSPTAKDEAWHRYVYVRDNPKGRTLEYWHHVAGCRRFLVVERDNLTHEVFSVADAAEFERAGADE</sequence>